<feature type="transmembrane region" description="Helical" evidence="1">
    <location>
        <begin position="32"/>
        <end position="54"/>
    </location>
</feature>
<evidence type="ECO:0000313" key="3">
    <source>
        <dbReference type="Proteomes" id="UP001445472"/>
    </source>
</evidence>
<dbReference type="RefSeq" id="WP_351975938.1">
    <property type="nucleotide sequence ID" value="NZ_JBEPBX010000008.1"/>
</dbReference>
<dbReference type="InterPro" id="IPR046299">
    <property type="entry name" value="DUF6336"/>
</dbReference>
<dbReference type="Proteomes" id="UP001445472">
    <property type="component" value="Unassembled WGS sequence"/>
</dbReference>
<keyword evidence="1" id="KW-1133">Transmembrane helix</keyword>
<dbReference type="Pfam" id="PF19862">
    <property type="entry name" value="DUF6336"/>
    <property type="match status" value="1"/>
</dbReference>
<proteinExistence type="predicted"/>
<gene>
    <name evidence="2" type="ORF">ABT276_11580</name>
</gene>
<name>A0ABV1UT85_9ACTN</name>
<reference evidence="2 3" key="1">
    <citation type="submission" date="2024-06" db="EMBL/GenBank/DDBJ databases">
        <title>The Natural Products Discovery Center: Release of the First 8490 Sequenced Strains for Exploring Actinobacteria Biosynthetic Diversity.</title>
        <authorList>
            <person name="Kalkreuter E."/>
            <person name="Kautsar S.A."/>
            <person name="Yang D."/>
            <person name="Bader C.D."/>
            <person name="Teijaro C.N."/>
            <person name="Fluegel L."/>
            <person name="Davis C.M."/>
            <person name="Simpson J.R."/>
            <person name="Lauterbach L."/>
            <person name="Steele A.D."/>
            <person name="Gui C."/>
            <person name="Meng S."/>
            <person name="Li G."/>
            <person name="Viehrig K."/>
            <person name="Ye F."/>
            <person name="Su P."/>
            <person name="Kiefer A.F."/>
            <person name="Nichols A."/>
            <person name="Cepeda A.J."/>
            <person name="Yan W."/>
            <person name="Fan B."/>
            <person name="Jiang Y."/>
            <person name="Adhikari A."/>
            <person name="Zheng C.-J."/>
            <person name="Schuster L."/>
            <person name="Cowan T.M."/>
            <person name="Smanski M.J."/>
            <person name="Chevrette M.G."/>
            <person name="De Carvalho L.P.S."/>
            <person name="Shen B."/>
        </authorList>
    </citation>
    <scope>NUCLEOTIDE SEQUENCE [LARGE SCALE GENOMIC DNA]</scope>
    <source>
        <strain evidence="2 3">NPDC000837</strain>
    </source>
</reference>
<sequence>MTAPQRTGSEPVPRHVTDEDGVRLPRLRLKGVVVRGAAQGIAAVALLSVAMLFVTDHHDRETFLSVAAGLSAVSAGVGIVIGAFFWAVCSGDIRRWRDWRTVTGQTEGVTIMAPALVRTGVLALVLSPGALGLHHLVDNAAYNTWLYGS</sequence>
<keyword evidence="1" id="KW-0812">Transmembrane</keyword>
<evidence type="ECO:0000313" key="2">
    <source>
        <dbReference type="EMBL" id="MER6614005.1"/>
    </source>
</evidence>
<organism evidence="2 3">
    <name type="scientific">Streptomyces xantholiticus</name>
    <dbReference type="NCBI Taxonomy" id="68285"/>
    <lineage>
        <taxon>Bacteria</taxon>
        <taxon>Bacillati</taxon>
        <taxon>Actinomycetota</taxon>
        <taxon>Actinomycetes</taxon>
        <taxon>Kitasatosporales</taxon>
        <taxon>Streptomycetaceae</taxon>
        <taxon>Streptomyces</taxon>
    </lineage>
</organism>
<comment type="caution">
    <text evidence="2">The sequence shown here is derived from an EMBL/GenBank/DDBJ whole genome shotgun (WGS) entry which is preliminary data.</text>
</comment>
<keyword evidence="1" id="KW-0472">Membrane</keyword>
<feature type="transmembrane region" description="Helical" evidence="1">
    <location>
        <begin position="66"/>
        <end position="89"/>
    </location>
</feature>
<protein>
    <submittedName>
        <fullName evidence="2">DUF6336 family protein</fullName>
    </submittedName>
</protein>
<dbReference type="EMBL" id="JBEPBX010000008">
    <property type="protein sequence ID" value="MER6614005.1"/>
    <property type="molecule type" value="Genomic_DNA"/>
</dbReference>
<keyword evidence="3" id="KW-1185">Reference proteome</keyword>
<accession>A0ABV1UT85</accession>
<evidence type="ECO:0000256" key="1">
    <source>
        <dbReference type="SAM" id="Phobius"/>
    </source>
</evidence>